<dbReference type="GeneID" id="88769803"/>
<evidence type="ECO:0000256" key="1">
    <source>
        <dbReference type="SAM" id="MobiDB-lite"/>
    </source>
</evidence>
<dbReference type="AlphaFoldDB" id="G5JDX5"/>
<comment type="caution">
    <text evidence="3">The sequence shown here is derived from an EMBL/GenBank/DDBJ whole genome shotgun (WGS) entry which is preliminary data.</text>
</comment>
<protein>
    <recommendedName>
        <fullName evidence="2">DUF6398 domain-containing protein</fullName>
    </recommendedName>
</protein>
<dbReference type="Pfam" id="PF19935">
    <property type="entry name" value="DUF6398"/>
    <property type="match status" value="1"/>
</dbReference>
<feature type="domain" description="DUF6398" evidence="2">
    <location>
        <begin position="208"/>
        <end position="313"/>
    </location>
</feature>
<dbReference type="EMBL" id="AESD01000887">
    <property type="protein sequence ID" value="EHJ09607.1"/>
    <property type="molecule type" value="Genomic_DNA"/>
</dbReference>
<reference evidence="3 4" key="1">
    <citation type="journal article" date="2011" name="Front. Microbiol.">
        <title>Two Strains of Crocosphaera watsonii with Highly Conserved Genomes are Distinguished by Strain-Specific Features.</title>
        <authorList>
            <person name="Bench S.R."/>
            <person name="Ilikchyan I.N."/>
            <person name="Tripp H.J."/>
            <person name="Zehr J.P."/>
        </authorList>
    </citation>
    <scope>NUCLEOTIDE SEQUENCE [LARGE SCALE GENOMIC DNA]</scope>
    <source>
        <strain evidence="3 4">WH 0003</strain>
    </source>
</reference>
<evidence type="ECO:0000313" key="3">
    <source>
        <dbReference type="EMBL" id="EHJ09607.1"/>
    </source>
</evidence>
<proteinExistence type="predicted"/>
<name>G5JDX5_CROWT</name>
<dbReference type="PATRIC" id="fig|423471.3.peg.5244"/>
<evidence type="ECO:0000259" key="2">
    <source>
        <dbReference type="Pfam" id="PF19935"/>
    </source>
</evidence>
<gene>
    <name evidence="3" type="ORF">CWATWH0003_5614</name>
</gene>
<feature type="compositionally biased region" description="Polar residues" evidence="1">
    <location>
        <begin position="187"/>
        <end position="199"/>
    </location>
</feature>
<dbReference type="Proteomes" id="UP000003477">
    <property type="component" value="Unassembled WGS sequence"/>
</dbReference>
<feature type="region of interest" description="Disordered" evidence="1">
    <location>
        <begin position="172"/>
        <end position="199"/>
    </location>
</feature>
<sequence length="356" mass="39993">MTFNLTQLDSLTYDEAEPLLESYIEGAIETFAHSPEGQAYLETHETLGSWIGSFLELAYLYEEYTLSMMAFTHVQEIMEGLLPRKITLLNPSEADDAIAELLCFWQFLKRQYKLKKADSIIQYLSDIESTFPSLMNDPHSGGFLKNLLLQGHELGFDMTSQKGLEAFQEHFNAQQQSSENDSEIPSKPQTIPQKSESVPKTMQAKYDQIIALTNEFASQHLNDEYAQLIRAATAALARKRPSPLSRGQAKSWACGITHALGMVNFLYDSSFSPHISAGDLYDAFGVSSSTGQSKSKQTRDLLKMSQLDPDWTLPSLIDRNPMVWRISVDGLMVDARTMPRPIQEVAYAKGLIPYLP</sequence>
<dbReference type="InterPro" id="IPR045651">
    <property type="entry name" value="DUF6398"/>
</dbReference>
<evidence type="ECO:0000313" key="4">
    <source>
        <dbReference type="Proteomes" id="UP000003477"/>
    </source>
</evidence>
<accession>G5JDX5</accession>
<organism evidence="3 4">
    <name type="scientific">Crocosphaera watsonii WH 0003</name>
    <dbReference type="NCBI Taxonomy" id="423471"/>
    <lineage>
        <taxon>Bacteria</taxon>
        <taxon>Bacillati</taxon>
        <taxon>Cyanobacteriota</taxon>
        <taxon>Cyanophyceae</taxon>
        <taxon>Oscillatoriophycideae</taxon>
        <taxon>Chroococcales</taxon>
        <taxon>Aphanothecaceae</taxon>
        <taxon>Crocosphaera</taxon>
    </lineage>
</organism>
<dbReference type="RefSeq" id="WP_007313345.1">
    <property type="nucleotide sequence ID" value="NZ_AESD01000887.1"/>
</dbReference>